<dbReference type="InterPro" id="IPR022725">
    <property type="entry name" value="Restrct_endonuc_II_MunI"/>
</dbReference>
<dbReference type="Pfam" id="PF11407">
    <property type="entry name" value="RestrictionMunI"/>
    <property type="match status" value="1"/>
</dbReference>
<dbReference type="GO" id="GO:0009036">
    <property type="term" value="F:type II site-specific deoxyribonuclease activity"/>
    <property type="evidence" value="ECO:0007669"/>
    <property type="project" value="InterPro"/>
</dbReference>
<organism evidence="2">
    <name type="scientific">freshwater metagenome</name>
    <dbReference type="NCBI Taxonomy" id="449393"/>
    <lineage>
        <taxon>unclassified sequences</taxon>
        <taxon>metagenomes</taxon>
        <taxon>ecological metagenomes</taxon>
    </lineage>
</organism>
<dbReference type="AlphaFoldDB" id="A0A6J6SF79"/>
<dbReference type="Gene3D" id="3.40.580.10">
    <property type="entry name" value="Eco RI Endonuclease, subunit A"/>
    <property type="match status" value="1"/>
</dbReference>
<feature type="region of interest" description="Disordered" evidence="1">
    <location>
        <begin position="1"/>
        <end position="23"/>
    </location>
</feature>
<dbReference type="InterPro" id="IPR011336">
    <property type="entry name" value="Restrct_endonuc_II_EcoRI/MunI"/>
</dbReference>
<dbReference type="GO" id="GO:0009307">
    <property type="term" value="P:DNA restriction-modification system"/>
    <property type="evidence" value="ECO:0007669"/>
    <property type="project" value="InterPro"/>
</dbReference>
<proteinExistence type="predicted"/>
<name>A0A6J6SF79_9ZZZZ</name>
<dbReference type="EMBL" id="CAFBOF010000029">
    <property type="protein sequence ID" value="CAB4982328.1"/>
    <property type="molecule type" value="Genomic_DNA"/>
</dbReference>
<accession>A0A6J6SF79</accession>
<dbReference type="EMBL" id="CAEZYK010000107">
    <property type="protein sequence ID" value="CAB4733348.1"/>
    <property type="molecule type" value="Genomic_DNA"/>
</dbReference>
<reference evidence="2" key="1">
    <citation type="submission" date="2020-05" db="EMBL/GenBank/DDBJ databases">
        <authorList>
            <person name="Chiriac C."/>
            <person name="Salcher M."/>
            <person name="Ghai R."/>
            <person name="Kavagutti S V."/>
        </authorList>
    </citation>
    <scope>NUCLEOTIDE SEQUENCE</scope>
</reference>
<evidence type="ECO:0000313" key="3">
    <source>
        <dbReference type="EMBL" id="CAB4982328.1"/>
    </source>
</evidence>
<sequence length="173" mass="20590">MTERKGMNSRRLSERKRQPGHDRTFVESEENFIAVARKVLDPAKYTVDDHPDELRHIFTDSKGSLGIVPEASITNLHTKRKFFVEVKKQKKGGNAEERACKHHTVTFSKFLKEKYSYNFHPFVTIFCDELATMRRYTLKIPYFFEPDNYLLWENYDEDLITDYLRQRCAAWID</sequence>
<dbReference type="GO" id="GO:0003677">
    <property type="term" value="F:DNA binding"/>
    <property type="evidence" value="ECO:0007669"/>
    <property type="project" value="InterPro"/>
</dbReference>
<protein>
    <submittedName>
        <fullName evidence="2">Unannotated protein</fullName>
    </submittedName>
</protein>
<evidence type="ECO:0000313" key="2">
    <source>
        <dbReference type="EMBL" id="CAB4733348.1"/>
    </source>
</evidence>
<gene>
    <name evidence="2" type="ORF">UFOPK2683_01422</name>
    <name evidence="3" type="ORF">UFOPK3897_01188</name>
</gene>
<dbReference type="InterPro" id="IPR011335">
    <property type="entry name" value="Restrct_endonuc-II-like"/>
</dbReference>
<dbReference type="SUPFAM" id="SSF52980">
    <property type="entry name" value="Restriction endonuclease-like"/>
    <property type="match status" value="1"/>
</dbReference>
<evidence type="ECO:0000256" key="1">
    <source>
        <dbReference type="SAM" id="MobiDB-lite"/>
    </source>
</evidence>